<dbReference type="PANTHER" id="PTHR22683:SF41">
    <property type="entry name" value="DNA TRANSLOCASE FTSK"/>
    <property type="match status" value="1"/>
</dbReference>
<dbReference type="Pfam" id="PF01580">
    <property type="entry name" value="FtsK_SpoIIIE"/>
    <property type="match status" value="1"/>
</dbReference>
<proteinExistence type="predicted"/>
<keyword evidence="4" id="KW-1133">Transmembrane helix</keyword>
<dbReference type="CDD" id="cd01127">
    <property type="entry name" value="TrwB_TraG_TraD_VirD4"/>
    <property type="match status" value="1"/>
</dbReference>
<feature type="binding site" evidence="3">
    <location>
        <begin position="393"/>
        <end position="400"/>
    </location>
    <ligand>
        <name>ATP</name>
        <dbReference type="ChEBI" id="CHEBI:30616"/>
    </ligand>
</feature>
<dbReference type="SUPFAM" id="SSF52540">
    <property type="entry name" value="P-loop containing nucleoside triphosphate hydrolases"/>
    <property type="match status" value="1"/>
</dbReference>
<dbReference type="PANTHER" id="PTHR22683">
    <property type="entry name" value="SPORULATION PROTEIN RELATED"/>
    <property type="match status" value="1"/>
</dbReference>
<keyword evidence="2 3" id="KW-0067">ATP-binding</keyword>
<evidence type="ECO:0000313" key="6">
    <source>
        <dbReference type="EMBL" id="MEY8019006.1"/>
    </source>
</evidence>
<evidence type="ECO:0000256" key="2">
    <source>
        <dbReference type="ARBA" id="ARBA00022840"/>
    </source>
</evidence>
<dbReference type="RefSeq" id="WP_369742044.1">
    <property type="nucleotide sequence ID" value="NZ_JBGEDP010000002.1"/>
</dbReference>
<evidence type="ECO:0000256" key="1">
    <source>
        <dbReference type="ARBA" id="ARBA00022741"/>
    </source>
</evidence>
<keyword evidence="1 3" id="KW-0547">Nucleotide-binding</keyword>
<feature type="transmembrane region" description="Helical" evidence="4">
    <location>
        <begin position="85"/>
        <end position="106"/>
    </location>
</feature>
<name>A0ABV4CBZ4_9MYCO</name>
<feature type="domain" description="FtsK" evidence="5">
    <location>
        <begin position="369"/>
        <end position="562"/>
    </location>
</feature>
<gene>
    <name evidence="6" type="ORF">AB8998_30610</name>
</gene>
<evidence type="ECO:0000256" key="3">
    <source>
        <dbReference type="PROSITE-ProRule" id="PRU00289"/>
    </source>
</evidence>
<dbReference type="Proteomes" id="UP001564760">
    <property type="component" value="Unassembled WGS sequence"/>
</dbReference>
<keyword evidence="4" id="KW-0812">Transmembrane</keyword>
<sequence>MTSGQTRKTADEENPAAVLLGILVIVGGAGYLGYRYLRKNTDLAASVDIPTAVAVIGATLIALVTAGIVWHGARPGEPSAAEPEKWALALPVGPATIGTASAAFAATTAAARWLLAMPFVTAIGIALAVGIATAGLTIEPYRLRCARLQLRGTLIQALYAPLGHKQPSLQVVPQAKWDAKATAPQTITIRASRPMTATLPSSDDRLELDDAIGTTTTTTARRLDPATTIRRALRTHCDAHFRVSADPSALVFTATQFVPEQMDEELADLTRKARDIFESSATVTGTLADGFTIKHAIAKKLMGDFRKRVAEQNLTELVGGTWRVKWDMPASTVTFTPKPVLPFPLFTKPIPAVRTIEEAIGQYRQTRFAYGVDLDLGIQEWDPLDSPHTLVSGKTGAGKTVYLRGLIMMAALRGWAVVLVDFKGGSYSDFVGWPNVHIISSDPFESIATIHRMYMLMEDRNARARWDQSQWEHNLPYLIVVDEAAQFKVVLERLWANLKPKNGAKECPTLTELGELARLARTARMHLVVGMQRPDHTLIDTEARDNFGNRVSVGPISRIAAEMLWDDSYVGRYIPRIKGRGMSTGTHQDPRETQYYFTPAANSTVPEEAAVIEQLRPPVTLVPRYVPELPLMLDGVSWNEIADAPWFALSERPDLDPTNFFRKVTSFDGDSRLGFDVAEIIRDAENEGMEELVLAPRDLQPKDVVSFDDGHVGEVDGIDVADDGVVTVMWQDDDNGRLCVSSLSPTSRLAVQRSSS</sequence>
<reference evidence="6 7" key="1">
    <citation type="submission" date="2024-08" db="EMBL/GenBank/DDBJ databases">
        <title>Mycobacterium servetensis sp. nov., a novel rapid-growing mycobacterial species recovered from a human patient in Zaragoza, Spain.</title>
        <authorList>
            <person name="Tristancho-Baro A.I."/>
            <person name="Buenestado-Serrano S."/>
            <person name="Garcia De Viedma D."/>
            <person name="Milagro-Beamonte A."/>
            <person name="Burillo N."/>
            <person name="Sanz S."/>
            <person name="Lopez-Calleja A.I."/>
            <person name="Penas-Utrilla D."/>
            <person name="Guardingo M."/>
            <person name="Garcia M.J."/>
            <person name="Vinuelas-Bayon J."/>
        </authorList>
    </citation>
    <scope>NUCLEOTIDE SEQUENCE [LARGE SCALE GENOMIC DNA]</scope>
    <source>
        <strain evidence="7">HUMS_12744610</strain>
    </source>
</reference>
<comment type="caution">
    <text evidence="6">The sequence shown here is derived from an EMBL/GenBank/DDBJ whole genome shotgun (WGS) entry which is preliminary data.</text>
</comment>
<accession>A0ABV4CBZ4</accession>
<keyword evidence="7" id="KW-1185">Reference proteome</keyword>
<feature type="transmembrane region" description="Helical" evidence="4">
    <location>
        <begin position="16"/>
        <end position="37"/>
    </location>
</feature>
<dbReference type="EMBL" id="JBGEDP010000002">
    <property type="protein sequence ID" value="MEY8019006.1"/>
    <property type="molecule type" value="Genomic_DNA"/>
</dbReference>
<protein>
    <submittedName>
        <fullName evidence="6">Type IV secretory system conjugative DNA transfer family protein</fullName>
    </submittedName>
</protein>
<feature type="transmembrane region" description="Helical" evidence="4">
    <location>
        <begin position="113"/>
        <end position="138"/>
    </location>
</feature>
<dbReference type="InterPro" id="IPR027417">
    <property type="entry name" value="P-loop_NTPase"/>
</dbReference>
<keyword evidence="4" id="KW-0472">Membrane</keyword>
<feature type="transmembrane region" description="Helical" evidence="4">
    <location>
        <begin position="49"/>
        <end position="73"/>
    </location>
</feature>
<dbReference type="InterPro" id="IPR050206">
    <property type="entry name" value="FtsK/SpoIIIE/SftA"/>
</dbReference>
<dbReference type="PROSITE" id="PS50901">
    <property type="entry name" value="FTSK"/>
    <property type="match status" value="1"/>
</dbReference>
<evidence type="ECO:0000313" key="7">
    <source>
        <dbReference type="Proteomes" id="UP001564760"/>
    </source>
</evidence>
<dbReference type="Gene3D" id="3.40.50.300">
    <property type="entry name" value="P-loop containing nucleotide triphosphate hydrolases"/>
    <property type="match status" value="1"/>
</dbReference>
<dbReference type="InterPro" id="IPR002543">
    <property type="entry name" value="FtsK_dom"/>
</dbReference>
<organism evidence="6 7">
    <name type="scientific">Mycobacterium servetii</name>
    <dbReference type="NCBI Taxonomy" id="3237418"/>
    <lineage>
        <taxon>Bacteria</taxon>
        <taxon>Bacillati</taxon>
        <taxon>Actinomycetota</taxon>
        <taxon>Actinomycetes</taxon>
        <taxon>Mycobacteriales</taxon>
        <taxon>Mycobacteriaceae</taxon>
        <taxon>Mycobacterium</taxon>
    </lineage>
</organism>
<evidence type="ECO:0000256" key="4">
    <source>
        <dbReference type="SAM" id="Phobius"/>
    </source>
</evidence>
<evidence type="ECO:0000259" key="5">
    <source>
        <dbReference type="PROSITE" id="PS50901"/>
    </source>
</evidence>